<dbReference type="InterPro" id="IPR036736">
    <property type="entry name" value="ACP-like_sf"/>
</dbReference>
<evidence type="ECO:0000313" key="4">
    <source>
        <dbReference type="EMBL" id="OJH33932.1"/>
    </source>
</evidence>
<dbReference type="OrthoDB" id="5480912at2"/>
<evidence type="ECO:0000256" key="2">
    <source>
        <dbReference type="ARBA" id="ARBA00022553"/>
    </source>
</evidence>
<dbReference type="SMART" id="SM00823">
    <property type="entry name" value="PKS_PP"/>
    <property type="match status" value="1"/>
</dbReference>
<dbReference type="PROSITE" id="PS00455">
    <property type="entry name" value="AMP_BINDING"/>
    <property type="match status" value="1"/>
</dbReference>
<keyword evidence="1" id="KW-0596">Phosphopantetheine</keyword>
<dbReference type="Pfam" id="PF00550">
    <property type="entry name" value="PP-binding"/>
    <property type="match status" value="1"/>
</dbReference>
<dbReference type="Gene3D" id="3.30.559.30">
    <property type="entry name" value="Nonribosomal peptide synthetase, condensation domain"/>
    <property type="match status" value="1"/>
</dbReference>
<proteinExistence type="predicted"/>
<reference evidence="5" key="1">
    <citation type="submission" date="2016-11" db="EMBL/GenBank/DDBJ databases">
        <authorList>
            <person name="Shukria A."/>
            <person name="Stevens D.C."/>
        </authorList>
    </citation>
    <scope>NUCLEOTIDE SEQUENCE [LARGE SCALE GENOMIC DNA]</scope>
    <source>
        <strain evidence="5">Cbfe23</strain>
    </source>
</reference>
<protein>
    <recommendedName>
        <fullName evidence="3">Carrier domain-containing protein</fullName>
    </recommendedName>
</protein>
<evidence type="ECO:0000259" key="3">
    <source>
        <dbReference type="PROSITE" id="PS50075"/>
    </source>
</evidence>
<dbReference type="SUPFAM" id="SSF47336">
    <property type="entry name" value="ACP-like"/>
    <property type="match status" value="1"/>
</dbReference>
<dbReference type="InterPro" id="IPR009081">
    <property type="entry name" value="PP-bd_ACP"/>
</dbReference>
<dbReference type="Proteomes" id="UP000182229">
    <property type="component" value="Unassembled WGS sequence"/>
</dbReference>
<keyword evidence="5" id="KW-1185">Reference proteome</keyword>
<dbReference type="GO" id="GO:0003824">
    <property type="term" value="F:catalytic activity"/>
    <property type="evidence" value="ECO:0007669"/>
    <property type="project" value="InterPro"/>
</dbReference>
<dbReference type="InterPro" id="IPR045851">
    <property type="entry name" value="AMP-bd_C_sf"/>
</dbReference>
<dbReference type="GO" id="GO:0005737">
    <property type="term" value="C:cytoplasm"/>
    <property type="evidence" value="ECO:0007669"/>
    <property type="project" value="TreeGrafter"/>
</dbReference>
<dbReference type="Gene3D" id="1.10.1200.10">
    <property type="entry name" value="ACP-like"/>
    <property type="match status" value="1"/>
</dbReference>
<dbReference type="InterPro" id="IPR000873">
    <property type="entry name" value="AMP-dep_synth/lig_dom"/>
</dbReference>
<dbReference type="InterPro" id="IPR020806">
    <property type="entry name" value="PKS_PP-bd"/>
</dbReference>
<gene>
    <name evidence="4" type="ORF">BON30_46255</name>
</gene>
<comment type="caution">
    <text evidence="4">The sequence shown here is derived from an EMBL/GenBank/DDBJ whole genome shotgun (WGS) entry which is preliminary data.</text>
</comment>
<dbReference type="PROSITE" id="PS50075">
    <property type="entry name" value="CARRIER"/>
    <property type="match status" value="1"/>
</dbReference>
<sequence length="1161" mass="127821">MSELHDELADLSPEQRELLSVLLRERGLDDGALLVPVARGPEGLPLSSAQQRMWFLQRLRPGSPFYNVYSALRLTGPLEEPCLVRALEAFVQRHEPLRTVFPSREGQPRQRILAPAPVALERVDLSGLPAEAREDQVHAAVERASLAAFDLEHEPPCRFQLVRLGPEEHVLTFVTHHIVADGWSLGIFVQELTALYSAFLRSEPCALPELRVQYADFAQWERGRLEGGRERELLEYWRRRLEGLPESSTLPPDRPRPPVSRLEGALLDFALPAPLAGKVRALAQKHQVSLFTVLLGAFEWLLARRAGQSEVAVGMPIANRNHAELEGLIGCFANTLVVRARVSEAVPFSTWLTRVAEELHGAFEHQEVPFERLVEVLQPERRMDRHPLFQVFFAMQQHPLRRAPPPGLAVSEFPFRGRVARFDLELHLWESAGGLEGTLIYDVGLYDEATVASLLRDYERLLERVTDNPGLTWEALSRGPAAPPALVEPPALVRAEDAPGTLAEALLQTARRFPEAGVRFLDARGGRTAWSLAELVERARRLGAGLRRWGLVPGDKLVLVLGGDEDTVEAFWACQLAGLVPIILPPPPSGSQDAPALSRLKRAREVLGGPRVLTRQALVAELGERLQLASSPDSVGAIESLRASAGELPEHTGRPEDLALLCMTSGTTGPPKCAMLTHRNLLLRAEAANVALECRPGERSLAWLPMHHIGALADWHLRPLLAGAEVFHAPSVEILAEPLRWLDWAEQHGITQTWAPSFAYGQVVERLRQEESRRWNLSGMRVLLSAGEQIPAPMVEELSRRLAPSGLRGDAFVGAWGMTETSCGVTYTWRSGRPVPLHTLDKPGGGGVMRLVEVGAPIAGVSLRVVDERGAVLPERRVGRVQVRGEVCIPGYDADPEASAALLTPDGWVETGDLGFLSQGALTISGRVKDLVIIHGANFSCLEIEAAVEQVDGVEPATAAAVAVRPGEGQRDELAVFFVPSAGMGPLGAALSRIRQYVLERVGVRIHHLVPLAAHQLPRTEGGKLQRAELRRRFESGELVAPRLEWGPATLRPLEQRIASVWGEVLGLQDVAPGTSFFDLGGNSILLVRVERALRQRLGVEVALMDLFMHPTVRSLAEHLERREARPPTPPPEALVERQRELRNAALDRGRARRRAQQDKD</sequence>
<reference evidence="4 5" key="2">
    <citation type="submission" date="2016-12" db="EMBL/GenBank/DDBJ databases">
        <title>Draft Genome Sequence of Cystobacter ferrugineus Strain Cbfe23.</title>
        <authorList>
            <person name="Akbar S."/>
            <person name="Dowd S.E."/>
            <person name="Stevens D.C."/>
        </authorList>
    </citation>
    <scope>NUCLEOTIDE SEQUENCE [LARGE SCALE GENOMIC DNA]</scope>
    <source>
        <strain evidence="4 5">Cbfe23</strain>
    </source>
</reference>
<dbReference type="SMART" id="SM01294">
    <property type="entry name" value="PKS_PP_betabranch"/>
    <property type="match status" value="1"/>
</dbReference>
<dbReference type="GO" id="GO:0043041">
    <property type="term" value="P:amino acid activation for nonribosomal peptide biosynthetic process"/>
    <property type="evidence" value="ECO:0007669"/>
    <property type="project" value="TreeGrafter"/>
</dbReference>
<dbReference type="Pfam" id="PF00501">
    <property type="entry name" value="AMP-binding"/>
    <property type="match status" value="1"/>
</dbReference>
<dbReference type="FunFam" id="3.30.559.10:FF:000012">
    <property type="entry name" value="Non-ribosomal peptide synthetase"/>
    <property type="match status" value="1"/>
</dbReference>
<dbReference type="GO" id="GO:0031177">
    <property type="term" value="F:phosphopantetheine binding"/>
    <property type="evidence" value="ECO:0007669"/>
    <property type="project" value="InterPro"/>
</dbReference>
<dbReference type="Gene3D" id="3.40.50.12780">
    <property type="entry name" value="N-terminal domain of ligase-like"/>
    <property type="match status" value="1"/>
</dbReference>
<dbReference type="AlphaFoldDB" id="A0A1L9AV96"/>
<dbReference type="PANTHER" id="PTHR45527">
    <property type="entry name" value="NONRIBOSOMAL PEPTIDE SYNTHETASE"/>
    <property type="match status" value="1"/>
</dbReference>
<dbReference type="InterPro" id="IPR042099">
    <property type="entry name" value="ANL_N_sf"/>
</dbReference>
<dbReference type="SUPFAM" id="SSF52777">
    <property type="entry name" value="CoA-dependent acyltransferases"/>
    <property type="match status" value="2"/>
</dbReference>
<feature type="domain" description="Carrier" evidence="3">
    <location>
        <begin position="1049"/>
        <end position="1124"/>
    </location>
</feature>
<accession>A0A1L9AV96</accession>
<name>A0A1L9AV96_9BACT</name>
<dbReference type="EMBL" id="MPIN01000025">
    <property type="protein sequence ID" value="OJH33932.1"/>
    <property type="molecule type" value="Genomic_DNA"/>
</dbReference>
<dbReference type="SUPFAM" id="SSF56801">
    <property type="entry name" value="Acetyl-CoA synthetase-like"/>
    <property type="match status" value="1"/>
</dbReference>
<dbReference type="Gene3D" id="3.30.559.10">
    <property type="entry name" value="Chloramphenicol acetyltransferase-like domain"/>
    <property type="match status" value="1"/>
</dbReference>
<dbReference type="InterPro" id="IPR020845">
    <property type="entry name" value="AMP-binding_CS"/>
</dbReference>
<dbReference type="STRING" id="83449.BON30_46255"/>
<keyword evidence="2" id="KW-0597">Phosphoprotein</keyword>
<dbReference type="Pfam" id="PF00668">
    <property type="entry name" value="Condensation"/>
    <property type="match status" value="1"/>
</dbReference>
<dbReference type="PANTHER" id="PTHR45527:SF1">
    <property type="entry name" value="FATTY ACID SYNTHASE"/>
    <property type="match status" value="1"/>
</dbReference>
<organism evidence="4 5">
    <name type="scientific">Cystobacter ferrugineus</name>
    <dbReference type="NCBI Taxonomy" id="83449"/>
    <lineage>
        <taxon>Bacteria</taxon>
        <taxon>Pseudomonadati</taxon>
        <taxon>Myxococcota</taxon>
        <taxon>Myxococcia</taxon>
        <taxon>Myxococcales</taxon>
        <taxon>Cystobacterineae</taxon>
        <taxon>Archangiaceae</taxon>
        <taxon>Cystobacter</taxon>
    </lineage>
</organism>
<dbReference type="Gene3D" id="3.30.300.30">
    <property type="match status" value="1"/>
</dbReference>
<dbReference type="CDD" id="cd19531">
    <property type="entry name" value="LCL_NRPS-like"/>
    <property type="match status" value="1"/>
</dbReference>
<dbReference type="InterPro" id="IPR001242">
    <property type="entry name" value="Condensation_dom"/>
</dbReference>
<dbReference type="GO" id="GO:0044550">
    <property type="term" value="P:secondary metabolite biosynthetic process"/>
    <property type="evidence" value="ECO:0007669"/>
    <property type="project" value="TreeGrafter"/>
</dbReference>
<evidence type="ECO:0000256" key="1">
    <source>
        <dbReference type="ARBA" id="ARBA00022450"/>
    </source>
</evidence>
<evidence type="ECO:0000313" key="5">
    <source>
        <dbReference type="Proteomes" id="UP000182229"/>
    </source>
</evidence>
<dbReference type="RefSeq" id="WP_071905049.1">
    <property type="nucleotide sequence ID" value="NZ_MPIN01000025.1"/>
</dbReference>
<dbReference type="InterPro" id="IPR023213">
    <property type="entry name" value="CAT-like_dom_sf"/>
</dbReference>